<keyword evidence="2" id="KW-1185">Reference proteome</keyword>
<accession>A0A1I0YUW2</accession>
<organism evidence="1 2">
    <name type="scientific">Lentibacillus halodurans</name>
    <dbReference type="NCBI Taxonomy" id="237679"/>
    <lineage>
        <taxon>Bacteria</taxon>
        <taxon>Bacillati</taxon>
        <taxon>Bacillota</taxon>
        <taxon>Bacilli</taxon>
        <taxon>Bacillales</taxon>
        <taxon>Bacillaceae</taxon>
        <taxon>Lentibacillus</taxon>
    </lineage>
</organism>
<protein>
    <submittedName>
        <fullName evidence="1">Uncharacterized protein</fullName>
    </submittedName>
</protein>
<proteinExistence type="predicted"/>
<name>A0A1I0YUW2_9BACI</name>
<evidence type="ECO:0000313" key="2">
    <source>
        <dbReference type="Proteomes" id="UP000198642"/>
    </source>
</evidence>
<gene>
    <name evidence="1" type="ORF">SAMN04488072_108180</name>
</gene>
<dbReference type="EMBL" id="FOJW01000008">
    <property type="protein sequence ID" value="SFB16777.1"/>
    <property type="molecule type" value="Genomic_DNA"/>
</dbReference>
<sequence length="100" mass="11018">MVSCLILFHKTITSLTKITILRAVFQEEDFEIHVIDKDTVMMYLWNVDKASILQVALVLETEDINTGFGFGACKLEALNEAKGVLDPSPALSTSSLANTK</sequence>
<dbReference type="AlphaFoldDB" id="A0A1I0YUW2"/>
<dbReference type="RefSeq" id="WP_090238036.1">
    <property type="nucleotide sequence ID" value="NZ_FOJW01000008.1"/>
</dbReference>
<dbReference type="OrthoDB" id="2705124at2"/>
<reference evidence="1 2" key="1">
    <citation type="submission" date="2016-10" db="EMBL/GenBank/DDBJ databases">
        <authorList>
            <person name="de Groot N.N."/>
        </authorList>
    </citation>
    <scope>NUCLEOTIDE SEQUENCE [LARGE SCALE GENOMIC DNA]</scope>
    <source>
        <strain evidence="1 2">CGMCC 1.3702</strain>
    </source>
</reference>
<dbReference type="Proteomes" id="UP000198642">
    <property type="component" value="Unassembled WGS sequence"/>
</dbReference>
<evidence type="ECO:0000313" key="1">
    <source>
        <dbReference type="EMBL" id="SFB16777.1"/>
    </source>
</evidence>